<evidence type="ECO:0000313" key="1">
    <source>
        <dbReference type="EMBL" id="CAD1473687.1"/>
    </source>
</evidence>
<sequence>MNTEPLAPRSGKMAELKSISALSHIVALLVCAI</sequence>
<organism evidence="1 2">
    <name type="scientific">Heterotrigona itama</name>
    <dbReference type="NCBI Taxonomy" id="395501"/>
    <lineage>
        <taxon>Eukaryota</taxon>
        <taxon>Metazoa</taxon>
        <taxon>Ecdysozoa</taxon>
        <taxon>Arthropoda</taxon>
        <taxon>Hexapoda</taxon>
        <taxon>Insecta</taxon>
        <taxon>Pterygota</taxon>
        <taxon>Neoptera</taxon>
        <taxon>Endopterygota</taxon>
        <taxon>Hymenoptera</taxon>
        <taxon>Apocrita</taxon>
        <taxon>Aculeata</taxon>
        <taxon>Apoidea</taxon>
        <taxon>Anthophila</taxon>
        <taxon>Apidae</taxon>
        <taxon>Heterotrigona</taxon>
    </lineage>
</organism>
<comment type="caution">
    <text evidence="1">The sequence shown here is derived from an EMBL/GenBank/DDBJ whole genome shotgun (WGS) entry which is preliminary data.</text>
</comment>
<protein>
    <submittedName>
        <fullName evidence="1">Uncharacterized protein</fullName>
    </submittedName>
</protein>
<name>A0A6V7H406_9HYME</name>
<gene>
    <name evidence="1" type="ORF">MHI_LOCUS405477</name>
</gene>
<evidence type="ECO:0000313" key="2">
    <source>
        <dbReference type="Proteomes" id="UP000752696"/>
    </source>
</evidence>
<dbReference type="Proteomes" id="UP000752696">
    <property type="component" value="Unassembled WGS sequence"/>
</dbReference>
<accession>A0A6V7H406</accession>
<keyword evidence="2" id="KW-1185">Reference proteome</keyword>
<proteinExistence type="predicted"/>
<dbReference type="AlphaFoldDB" id="A0A6V7H406"/>
<reference evidence="1" key="1">
    <citation type="submission" date="2020-07" db="EMBL/GenBank/DDBJ databases">
        <authorList>
            <person name="Nazaruddin N."/>
        </authorList>
    </citation>
    <scope>NUCLEOTIDE SEQUENCE</scope>
</reference>
<dbReference type="EMBL" id="CAJDYZ010006790">
    <property type="protein sequence ID" value="CAD1473687.1"/>
    <property type="molecule type" value="Genomic_DNA"/>
</dbReference>
<feature type="non-terminal residue" evidence="1">
    <location>
        <position position="33"/>
    </location>
</feature>